<evidence type="ECO:0000313" key="2">
    <source>
        <dbReference type="Proteomes" id="UP000032266"/>
    </source>
</evidence>
<dbReference type="EMBL" id="CP007142">
    <property type="protein sequence ID" value="AJQ96828.1"/>
    <property type="molecule type" value="Genomic_DNA"/>
</dbReference>
<organism evidence="1 2">
    <name type="scientific">Gynuella sunshinyii YC6258</name>
    <dbReference type="NCBI Taxonomy" id="1445510"/>
    <lineage>
        <taxon>Bacteria</taxon>
        <taxon>Pseudomonadati</taxon>
        <taxon>Pseudomonadota</taxon>
        <taxon>Gammaproteobacteria</taxon>
        <taxon>Oceanospirillales</taxon>
        <taxon>Saccharospirillaceae</taxon>
        <taxon>Gynuella</taxon>
    </lineage>
</organism>
<accession>A0A0C5VU49</accession>
<gene>
    <name evidence="1" type="ORF">YC6258_04796</name>
</gene>
<name>A0A0C5VU49_9GAMM</name>
<sequence>MTVAAQVRFGRQQSQIRPQNAVRRILMQDDKVTGDNMIVT</sequence>
<dbReference type="STRING" id="1445510.YC6258_04796"/>
<reference evidence="1 2" key="1">
    <citation type="submission" date="2014-01" db="EMBL/GenBank/DDBJ databases">
        <title>Full genme sequencing of cellulolytic bacterium Gynuella sunshinyii YC6258T gen. nov., sp. nov.</title>
        <authorList>
            <person name="Khan H."/>
            <person name="Chung E.J."/>
            <person name="Chung Y.R."/>
        </authorList>
    </citation>
    <scope>NUCLEOTIDE SEQUENCE [LARGE SCALE GENOMIC DNA]</scope>
    <source>
        <strain evidence="1 2">YC6258</strain>
    </source>
</reference>
<dbReference type="Proteomes" id="UP000032266">
    <property type="component" value="Chromosome"/>
</dbReference>
<keyword evidence="2" id="KW-1185">Reference proteome</keyword>
<dbReference type="KEGG" id="gsn:YC6258_04796"/>
<dbReference type="HOGENOM" id="CLU_3290419_0_0_6"/>
<evidence type="ECO:0000313" key="1">
    <source>
        <dbReference type="EMBL" id="AJQ96828.1"/>
    </source>
</evidence>
<protein>
    <submittedName>
        <fullName evidence="1">Uncharacterized protein</fullName>
    </submittedName>
</protein>
<proteinExistence type="predicted"/>
<dbReference type="AlphaFoldDB" id="A0A0C5VU49"/>